<feature type="compositionally biased region" description="Polar residues" evidence="13">
    <location>
        <begin position="398"/>
        <end position="407"/>
    </location>
</feature>
<dbReference type="PANTHER" id="PTHR47633">
    <property type="entry name" value="IMMUNOGLOBULIN"/>
    <property type="match status" value="1"/>
</dbReference>
<dbReference type="Pfam" id="PF07679">
    <property type="entry name" value="I-set"/>
    <property type="match status" value="6"/>
</dbReference>
<evidence type="ECO:0000256" key="8">
    <source>
        <dbReference type="ARBA" id="ARBA00022741"/>
    </source>
</evidence>
<dbReference type="Proteomes" id="UP001108240">
    <property type="component" value="Unplaced"/>
</dbReference>
<feature type="compositionally biased region" description="Low complexity" evidence="13">
    <location>
        <begin position="285"/>
        <end position="307"/>
    </location>
</feature>
<accession>A0A9J8DB89</accession>
<evidence type="ECO:0000256" key="9">
    <source>
        <dbReference type="ARBA" id="ARBA00022840"/>
    </source>
</evidence>
<dbReference type="InterPro" id="IPR036179">
    <property type="entry name" value="Ig-like_dom_sf"/>
</dbReference>
<comment type="similarity">
    <text evidence="3">Belongs to the protein kinase superfamily. CAMK Ser/Thr protein kinase family.</text>
</comment>
<dbReference type="InterPro" id="IPR013783">
    <property type="entry name" value="Ig-like_fold"/>
</dbReference>
<reference evidence="17" key="1">
    <citation type="submission" date="2025-08" db="UniProtKB">
        <authorList>
            <consortium name="Ensembl"/>
        </authorList>
    </citation>
    <scope>IDENTIFICATION</scope>
</reference>
<dbReference type="InterPro" id="IPR008271">
    <property type="entry name" value="Ser/Thr_kinase_AS"/>
</dbReference>
<dbReference type="PANTHER" id="PTHR47633:SF1">
    <property type="entry name" value="MYOSIN LIGHT CHAIN KINASE, SMOOTH MUSCLE"/>
    <property type="match status" value="1"/>
</dbReference>
<reference evidence="17" key="2">
    <citation type="submission" date="2025-09" db="UniProtKB">
        <authorList>
            <consortium name="Ensembl"/>
        </authorList>
    </citation>
    <scope>IDENTIFICATION</scope>
</reference>
<dbReference type="FunFam" id="2.60.40.10:FF:000425">
    <property type="entry name" value="Myosin light chain kinase"/>
    <property type="match status" value="1"/>
</dbReference>
<feature type="compositionally biased region" description="Polar residues" evidence="13">
    <location>
        <begin position="334"/>
        <end position="350"/>
    </location>
</feature>
<dbReference type="SMART" id="SM00220">
    <property type="entry name" value="S_TKc"/>
    <property type="match status" value="1"/>
</dbReference>
<dbReference type="InterPro" id="IPR000719">
    <property type="entry name" value="Prot_kinase_dom"/>
</dbReference>
<dbReference type="GO" id="GO:0004672">
    <property type="term" value="F:protein kinase activity"/>
    <property type="evidence" value="ECO:0007669"/>
    <property type="project" value="InterPro"/>
</dbReference>
<dbReference type="InterPro" id="IPR011009">
    <property type="entry name" value="Kinase-like_dom_sf"/>
</dbReference>
<dbReference type="InterPro" id="IPR003599">
    <property type="entry name" value="Ig_sub"/>
</dbReference>
<feature type="domain" description="Ig-like" evidence="15">
    <location>
        <begin position="28"/>
        <end position="114"/>
    </location>
</feature>
<evidence type="ECO:0000256" key="7">
    <source>
        <dbReference type="ARBA" id="ARBA00022737"/>
    </source>
</evidence>
<dbReference type="GO" id="GO:0005524">
    <property type="term" value="F:ATP binding"/>
    <property type="evidence" value="ECO:0007669"/>
    <property type="project" value="UniProtKB-KW"/>
</dbReference>
<dbReference type="SUPFAM" id="SSF48726">
    <property type="entry name" value="Immunoglobulin"/>
    <property type="match status" value="7"/>
</dbReference>
<dbReference type="SMART" id="SM00409">
    <property type="entry name" value="IG"/>
    <property type="match status" value="6"/>
</dbReference>
<dbReference type="Gene3D" id="3.30.200.20">
    <property type="entry name" value="Phosphorylase Kinase, domain 1"/>
    <property type="match status" value="1"/>
</dbReference>
<evidence type="ECO:0000313" key="18">
    <source>
        <dbReference type="Proteomes" id="UP001108240"/>
    </source>
</evidence>
<evidence type="ECO:0000256" key="11">
    <source>
        <dbReference type="ARBA" id="ARBA00023319"/>
    </source>
</evidence>
<sequence>MGDVQFVTGSHVSKMTLTLGRGSPSPEPPVFTLPPRNTRICQGGTARLEGKVRGFPEPQVCWFRNGKLLIAGDHYSMEQSARGTFSLAVQEVQDEDGGRYTCEAVNDAGSRQVTVEIIVEGNAGKKYSLPSSNRAGGSLGVPAIENRPSIWGESPPKFVTKPSRLYLKVGQSGKFSAKITGRPQPLVQWYKGEEKIQQSDHYNMFERSGMHFLEIRHMCSEDAGVYTCLVANSAGKASATAELIVQGNTERETDTAVGVPKASQDLSKPCVVKHSTNGFDVKQKPSSTSSRTATTETRTPPSTTIVTRTDEPKITSSLSSQPISKSTDGKSAAGQKTSNLVNVRSQNIVKNESHGIKRASGSFRDPEKVPEASRLESSRDARQQTRESKVDMLETLPSFDSQPQSREVAQGEKVTFRCQVSGSPVPTLSWMKDGAPLRQRSGVSTRQEGSLHVLCLESAHITDTGQYGCTAANTRGKTAAHWSLTVKRVRVEAKPPVFSSSLKDCSVLEGQEFVLQCSVEGRPLPELTWLHNDQPVPYSHTVFENSTTQLTVKAAVLEDAGVYSCVAVNDHGRAVCTACVLVNGTNHTLPYSDMILILRNVKTHHAGNYEIYLKNKVGECRSVATLHVSEDPMPSGDNSHKRRGVERTASGRGGQPETLSAAASLSEPLWERNSQDQEEEEGCATRGLLKRRIETKEHQEDQIRQQEAEQIDFRTVLGRKVTTKSVSEEDLKEITAEQMDFRGNLQRQIKPKTQTEEERKVNSPQQVDFRAVLGKKGSQGPKPALGSLVKAQPNKTEAVDFRSVLGNKKKLPSQDRNGESQCDKDTRGKKIDVNCVDGGIKEKTKAAGKKEPIFTHKLSDVTVLDGERLHLQCQLSSESPAKVTWTLDGKLIKPSKFIVIANEGGKCSLTIDKALPEDEGQYVCRAETNEGRTECFCLVLVDDPSVSTPADKRSRKPSTPTTESDIIGLCVSGSPPQIQQFPDDMKIMAGQKVSLLCQFTGTQPISCTWLKFRKPVRGISVVSTDSSSQLTITEGQQEHCGCYTIELKNIHGVRQAALNLTIVDKPDPPARVPAASDIRKSSLTLSWYGPTYDGGSAVQSYNLEMWSSVDMKWTDLASCNSTSYNVQNLLPDRQYKFRVRAVNIYGVGEPSAESEPVQVGLEAEGENKEDEAEPSDDESEKEPDYRNVTIRTDVKVKDLGKFGTVFKLIEKSTKKVWAGKFIKAYSAKEKENVRQEIAVMNDLHHPKLVQCVDAFEGKTDIVMVLDMISGGELFERIIDEDFELTEREVIKYMLQIVDGVNFIHKKGIVHLDLKPENIMCVNKTGSKIKLIDFGLARRLENAGSLKVLFGTPEFVAPEVINYEAISYATDMWSIGVICYILVSGLSPFMGDNDNETLSNVTSATWDFEDEAFDEISDEAKDFISNLLKKDMK</sequence>
<keyword evidence="9" id="KW-0067">ATP-binding</keyword>
<feature type="compositionally biased region" description="Basic and acidic residues" evidence="13">
    <location>
        <begin position="812"/>
        <end position="826"/>
    </location>
</feature>
<feature type="domain" description="Ig-like" evidence="15">
    <location>
        <begin position="495"/>
        <end position="576"/>
    </location>
</feature>
<feature type="region of interest" description="Disordered" evidence="13">
    <location>
        <begin position="627"/>
        <end position="685"/>
    </location>
</feature>
<evidence type="ECO:0000256" key="1">
    <source>
        <dbReference type="ARBA" id="ARBA00001913"/>
    </source>
</evidence>
<evidence type="ECO:0000259" key="15">
    <source>
        <dbReference type="PROSITE" id="PS50835"/>
    </source>
</evidence>
<evidence type="ECO:0000313" key="17">
    <source>
        <dbReference type="Ensembl" id="ENSCCRP00000178973.1"/>
    </source>
</evidence>
<evidence type="ECO:0000256" key="5">
    <source>
        <dbReference type="ARBA" id="ARBA00021842"/>
    </source>
</evidence>
<dbReference type="GeneTree" id="ENSGT00940000157879"/>
<dbReference type="Ensembl" id="ENSCCRT00000182767.1">
    <property type="protein sequence ID" value="ENSCCRP00000178973.1"/>
    <property type="gene ID" value="ENSCCRG00000056094.1"/>
</dbReference>
<proteinExistence type="inferred from homology"/>
<dbReference type="Pfam" id="PF00069">
    <property type="entry name" value="Pkinase"/>
    <property type="match status" value="1"/>
</dbReference>
<name>A0A9J8DB89_CYPCA</name>
<evidence type="ECO:0000256" key="4">
    <source>
        <dbReference type="ARBA" id="ARBA00012430"/>
    </source>
</evidence>
<dbReference type="Pfam" id="PF00041">
    <property type="entry name" value="fn3"/>
    <property type="match status" value="1"/>
</dbReference>
<dbReference type="FunFam" id="2.60.40.10:FF:000080">
    <property type="entry name" value="Myosin light chain kinase, smooth muscle"/>
    <property type="match status" value="2"/>
</dbReference>
<dbReference type="InterPro" id="IPR003961">
    <property type="entry name" value="FN3_dom"/>
</dbReference>
<dbReference type="InterPro" id="IPR003598">
    <property type="entry name" value="Ig_sub2"/>
</dbReference>
<dbReference type="InterPro" id="IPR013098">
    <property type="entry name" value="Ig_I-set"/>
</dbReference>
<dbReference type="FunFam" id="2.60.40.10:FF:000145">
    <property type="entry name" value="Myosin light chain kinase, smooth muscle"/>
    <property type="match status" value="1"/>
</dbReference>
<dbReference type="FunFam" id="2.60.40.10:FF:001127">
    <property type="entry name" value="Myosin, light chain kinase a"/>
    <property type="match status" value="1"/>
</dbReference>
<keyword evidence="11" id="KW-0393">Immunoglobulin domain</keyword>
<feature type="region of interest" description="Disordered" evidence="13">
    <location>
        <begin position="1153"/>
        <end position="1186"/>
    </location>
</feature>
<feature type="domain" description="Ig-like" evidence="15">
    <location>
        <begin position="976"/>
        <end position="1061"/>
    </location>
</feature>
<feature type="compositionally biased region" description="Polar residues" evidence="13">
    <location>
        <begin position="314"/>
        <end position="326"/>
    </location>
</feature>
<evidence type="ECO:0000256" key="12">
    <source>
        <dbReference type="ARBA" id="ARBA00030959"/>
    </source>
</evidence>
<dbReference type="FunFam" id="2.60.40.10:FF:000147">
    <property type="entry name" value="Myosin light chain kinase"/>
    <property type="match status" value="1"/>
</dbReference>
<dbReference type="PRINTS" id="PR00014">
    <property type="entry name" value="FNTYPEIII"/>
</dbReference>
<dbReference type="Gene3D" id="2.60.40.10">
    <property type="entry name" value="Immunoglobulins"/>
    <property type="match status" value="7"/>
</dbReference>
<dbReference type="PROSITE" id="PS50011">
    <property type="entry name" value="PROTEIN_KINASE_DOM"/>
    <property type="match status" value="1"/>
</dbReference>
<evidence type="ECO:0000256" key="10">
    <source>
        <dbReference type="ARBA" id="ARBA00022860"/>
    </source>
</evidence>
<dbReference type="InterPro" id="IPR007110">
    <property type="entry name" value="Ig-like_dom"/>
</dbReference>
<feature type="domain" description="Ig-like" evidence="15">
    <location>
        <begin position="852"/>
        <end position="934"/>
    </location>
</feature>
<evidence type="ECO:0000259" key="14">
    <source>
        <dbReference type="PROSITE" id="PS50011"/>
    </source>
</evidence>
<organism evidence="17 18">
    <name type="scientific">Cyprinus carpio carpio</name>
    <dbReference type="NCBI Taxonomy" id="630221"/>
    <lineage>
        <taxon>Eukaryota</taxon>
        <taxon>Metazoa</taxon>
        <taxon>Chordata</taxon>
        <taxon>Craniata</taxon>
        <taxon>Vertebrata</taxon>
        <taxon>Euteleostomi</taxon>
        <taxon>Actinopterygii</taxon>
        <taxon>Neopterygii</taxon>
        <taxon>Teleostei</taxon>
        <taxon>Ostariophysi</taxon>
        <taxon>Cypriniformes</taxon>
        <taxon>Cyprinidae</taxon>
        <taxon>Cyprininae</taxon>
        <taxon>Cyprinus</taxon>
    </lineage>
</organism>
<keyword evidence="6" id="KW-0963">Cytoplasm</keyword>
<feature type="compositionally biased region" description="Acidic residues" evidence="13">
    <location>
        <begin position="1163"/>
        <end position="1181"/>
    </location>
</feature>
<protein>
    <recommendedName>
        <fullName evidence="5">Myosin light chain kinase, smooth muscle</fullName>
        <ecNumber evidence="4">2.7.11.18</ecNumber>
    </recommendedName>
    <alternativeName>
        <fullName evidence="12">Telokin</fullName>
    </alternativeName>
</protein>
<keyword evidence="10" id="KW-0112">Calmodulin-binding</keyword>
<dbReference type="EC" id="2.7.11.18" evidence="4"/>
<comment type="subcellular location">
    <subcellularLocation>
        <location evidence="2">Cytoplasm</location>
    </subcellularLocation>
</comment>
<dbReference type="GO" id="GO:0005737">
    <property type="term" value="C:cytoplasm"/>
    <property type="evidence" value="ECO:0007669"/>
    <property type="project" value="UniProtKB-SubCell"/>
</dbReference>
<dbReference type="PROSITE" id="PS00108">
    <property type="entry name" value="PROTEIN_KINASE_ST"/>
    <property type="match status" value="1"/>
</dbReference>
<feature type="region of interest" description="Disordered" evidence="13">
    <location>
        <begin position="803"/>
        <end position="826"/>
    </location>
</feature>
<feature type="domain" description="Ig-like" evidence="15">
    <location>
        <begin position="397"/>
        <end position="485"/>
    </location>
</feature>
<dbReference type="CDD" id="cd00063">
    <property type="entry name" value="FN3"/>
    <property type="match status" value="1"/>
</dbReference>
<evidence type="ECO:0000256" key="2">
    <source>
        <dbReference type="ARBA" id="ARBA00004496"/>
    </source>
</evidence>
<dbReference type="Gene3D" id="1.10.510.10">
    <property type="entry name" value="Transferase(Phosphotransferase) domain 1"/>
    <property type="match status" value="1"/>
</dbReference>
<dbReference type="PROSITE" id="PS50835">
    <property type="entry name" value="IG_LIKE"/>
    <property type="match status" value="6"/>
</dbReference>
<feature type="region of interest" description="Disordered" evidence="13">
    <location>
        <begin position="276"/>
        <end position="413"/>
    </location>
</feature>
<evidence type="ECO:0000259" key="16">
    <source>
        <dbReference type="PROSITE" id="PS50853"/>
    </source>
</evidence>
<feature type="compositionally biased region" description="Basic and acidic residues" evidence="13">
    <location>
        <begin position="364"/>
        <end position="392"/>
    </location>
</feature>
<feature type="domain" description="Protein kinase" evidence="14">
    <location>
        <begin position="1191"/>
        <end position="1432"/>
    </location>
</feature>
<dbReference type="InterPro" id="IPR036116">
    <property type="entry name" value="FN3_sf"/>
</dbReference>
<dbReference type="SMART" id="SM00408">
    <property type="entry name" value="IGc2"/>
    <property type="match status" value="6"/>
</dbReference>
<dbReference type="SMART" id="SM00060">
    <property type="entry name" value="FN3"/>
    <property type="match status" value="1"/>
</dbReference>
<dbReference type="PROSITE" id="PS50853">
    <property type="entry name" value="FN3"/>
    <property type="match status" value="1"/>
</dbReference>
<evidence type="ECO:0000256" key="6">
    <source>
        <dbReference type="ARBA" id="ARBA00022490"/>
    </source>
</evidence>
<keyword evidence="7" id="KW-0677">Repeat</keyword>
<feature type="domain" description="Ig-like" evidence="15">
    <location>
        <begin position="156"/>
        <end position="244"/>
    </location>
</feature>
<dbReference type="SUPFAM" id="SSF56112">
    <property type="entry name" value="Protein kinase-like (PK-like)"/>
    <property type="match status" value="1"/>
</dbReference>
<keyword evidence="8" id="KW-0547">Nucleotide-binding</keyword>
<comment type="cofactor">
    <cofactor evidence="1">
        <name>Ca(2+)</name>
        <dbReference type="ChEBI" id="CHEBI:29108"/>
    </cofactor>
</comment>
<evidence type="ECO:0000256" key="3">
    <source>
        <dbReference type="ARBA" id="ARBA00006692"/>
    </source>
</evidence>
<dbReference type="SUPFAM" id="SSF49265">
    <property type="entry name" value="Fibronectin type III"/>
    <property type="match status" value="1"/>
</dbReference>
<feature type="domain" description="Fibronectin type-III" evidence="16">
    <location>
        <begin position="1068"/>
        <end position="1162"/>
    </location>
</feature>
<evidence type="ECO:0000256" key="13">
    <source>
        <dbReference type="SAM" id="MobiDB-lite"/>
    </source>
</evidence>
<keyword evidence="18" id="KW-1185">Reference proteome</keyword>